<proteinExistence type="predicted"/>
<feature type="domain" description="Apple" evidence="2">
    <location>
        <begin position="266"/>
        <end position="359"/>
    </location>
</feature>
<evidence type="ECO:0000313" key="4">
    <source>
        <dbReference type="Proteomes" id="UP000274131"/>
    </source>
</evidence>
<feature type="domain" description="Apple" evidence="2">
    <location>
        <begin position="367"/>
        <end position="446"/>
    </location>
</feature>
<organism evidence="5">
    <name type="scientific">Enterobius vermicularis</name>
    <name type="common">Human pinworm</name>
    <dbReference type="NCBI Taxonomy" id="51028"/>
    <lineage>
        <taxon>Eukaryota</taxon>
        <taxon>Metazoa</taxon>
        <taxon>Ecdysozoa</taxon>
        <taxon>Nematoda</taxon>
        <taxon>Chromadorea</taxon>
        <taxon>Rhabditida</taxon>
        <taxon>Spirurina</taxon>
        <taxon>Oxyuridomorpha</taxon>
        <taxon>Oxyuroidea</taxon>
        <taxon>Oxyuridae</taxon>
        <taxon>Enterobius</taxon>
    </lineage>
</organism>
<protein>
    <submittedName>
        <fullName evidence="5">Apple domain-containing protein</fullName>
    </submittedName>
</protein>
<dbReference type="Proteomes" id="UP000274131">
    <property type="component" value="Unassembled WGS sequence"/>
</dbReference>
<feature type="region of interest" description="Disordered" evidence="1">
    <location>
        <begin position="93"/>
        <end position="116"/>
    </location>
</feature>
<evidence type="ECO:0000313" key="5">
    <source>
        <dbReference type="WBParaSite" id="EVEC_0000668001-mRNA-1"/>
    </source>
</evidence>
<evidence type="ECO:0000313" key="3">
    <source>
        <dbReference type="EMBL" id="VDD91477.1"/>
    </source>
</evidence>
<dbReference type="SMART" id="SM00473">
    <property type="entry name" value="PAN_AP"/>
    <property type="match status" value="2"/>
</dbReference>
<dbReference type="AlphaFoldDB" id="A0A0N4V8H6"/>
<dbReference type="STRING" id="51028.A0A0N4V8H6"/>
<reference evidence="3 4" key="2">
    <citation type="submission" date="2018-10" db="EMBL/GenBank/DDBJ databases">
        <authorList>
            <consortium name="Pathogen Informatics"/>
        </authorList>
    </citation>
    <scope>NUCLEOTIDE SEQUENCE [LARGE SCALE GENOMIC DNA]</scope>
</reference>
<dbReference type="InterPro" id="IPR003609">
    <property type="entry name" value="Pan_app"/>
</dbReference>
<dbReference type="OrthoDB" id="5793255at2759"/>
<reference evidence="5" key="1">
    <citation type="submission" date="2017-02" db="UniProtKB">
        <authorList>
            <consortium name="WormBaseParasite"/>
        </authorList>
    </citation>
    <scope>IDENTIFICATION</scope>
</reference>
<sequence length="510" mass="57479">MHPAKGYDFYRRTVGMDGCAGAGSPAQFQTATLITANPNLHILKKTKSPSKTPTIYTVARISTDNRPYLQNPLKFGQYANYGRSLPDVAKTYRVQNVDQETERNEEDRKTVEGTSRRSNYGHVEKQWLSKDNDSPVNSSGAFAVGQLGKTTSNNFSKQQFYEKVTRPVLKSSYERETANENLFTGLSRKSKQAIYKTALSTKTSQPLTSPSSGRSDRTDMVYWAQFTPDKQTGLTAHKLFGTKNVVTPFPKIITTASPGVYKKDRCSTSTAYYVVIGNEIILPISANEQDVRIFAGIRQSQCARLCSTNKDPHGEYMKCASMNYFPLEKKCEVYGILAEPHGPGSLVENDEVIYAEKFCLPTQSVICEEDEVFILYVQRKVTKNKLKIRSSNSITRCLRHCLEHRLCKAAVFDSNRRLCMLHDVDLSDHSNTEEAEPGWVLIDNGCSNRHRQSSEHESTKTASFFDNSDASMEWSEWSNCQFKLRGQMVRVRTRQCGSDCTDGGMQVERC</sequence>
<dbReference type="Pfam" id="PF00024">
    <property type="entry name" value="PAN_1"/>
    <property type="match status" value="2"/>
</dbReference>
<feature type="compositionally biased region" description="Basic and acidic residues" evidence="1">
    <location>
        <begin position="100"/>
        <end position="115"/>
    </location>
</feature>
<dbReference type="WBParaSite" id="EVEC_0000668001-mRNA-1">
    <property type="protein sequence ID" value="EVEC_0000668001-mRNA-1"/>
    <property type="gene ID" value="EVEC_0000668001"/>
</dbReference>
<dbReference type="EMBL" id="UXUI01008428">
    <property type="protein sequence ID" value="VDD91477.1"/>
    <property type="molecule type" value="Genomic_DNA"/>
</dbReference>
<name>A0A0N4V8H6_ENTVE</name>
<keyword evidence="4" id="KW-1185">Reference proteome</keyword>
<evidence type="ECO:0000256" key="1">
    <source>
        <dbReference type="SAM" id="MobiDB-lite"/>
    </source>
</evidence>
<dbReference type="SUPFAM" id="SSF57414">
    <property type="entry name" value="Hairpin loop containing domain-like"/>
    <property type="match status" value="2"/>
</dbReference>
<evidence type="ECO:0000259" key="2">
    <source>
        <dbReference type="PROSITE" id="PS50948"/>
    </source>
</evidence>
<dbReference type="PROSITE" id="PS50948">
    <property type="entry name" value="PAN"/>
    <property type="match status" value="2"/>
</dbReference>
<accession>A0A0N4V8H6</accession>
<dbReference type="Gene3D" id="3.50.4.10">
    <property type="entry name" value="Hepatocyte Growth Factor"/>
    <property type="match status" value="2"/>
</dbReference>
<gene>
    <name evidence="3" type="ORF">EVEC_LOCUS6228</name>
</gene>